<dbReference type="CDD" id="cd00075">
    <property type="entry name" value="HATPase"/>
    <property type="match status" value="1"/>
</dbReference>
<feature type="domain" description="Histidine kinase" evidence="8">
    <location>
        <begin position="954"/>
        <end position="1068"/>
    </location>
</feature>
<dbReference type="Pfam" id="PF13188">
    <property type="entry name" value="PAS_8"/>
    <property type="match status" value="1"/>
</dbReference>
<keyword evidence="4" id="KW-0808">Transferase</keyword>
<dbReference type="InterPro" id="IPR001789">
    <property type="entry name" value="Sig_transdc_resp-reg_receiver"/>
</dbReference>
<dbReference type="Pfam" id="PF02518">
    <property type="entry name" value="HATPase_c"/>
    <property type="match status" value="1"/>
</dbReference>
<comment type="catalytic activity">
    <reaction evidence="1">
        <text>ATP + protein L-histidine = ADP + protein N-phospho-L-histidine.</text>
        <dbReference type="EC" id="2.7.13.3"/>
    </reaction>
</comment>
<dbReference type="SUPFAM" id="SSF55785">
    <property type="entry name" value="PYP-like sensor domain (PAS domain)"/>
    <property type="match status" value="4"/>
</dbReference>
<dbReference type="Gene3D" id="3.30.450.40">
    <property type="match status" value="1"/>
</dbReference>
<feature type="domain" description="PAS" evidence="10">
    <location>
        <begin position="143"/>
        <end position="203"/>
    </location>
</feature>
<dbReference type="InterPro" id="IPR036890">
    <property type="entry name" value="HATPase_C_sf"/>
</dbReference>
<dbReference type="Gene3D" id="3.30.565.10">
    <property type="entry name" value="Histidine kinase-like ATPase, C-terminal domain"/>
    <property type="match status" value="1"/>
</dbReference>
<sequence length="1078" mass="121403">MNGSESSKQTLSILYVDDEPVLLEAGKLYLEHIGDFNVTTCESASDALELLSASRYDAIISDYQMPECDGISFLNSLRGRGDNTPFIIFTGKGREEVVIEALNSGADFYIQKGGEPKSQFAELTNKIRYAVAQRKGEEALHKSEERYRQLFENMTQGFALHEIITDENKKPVDYRFLAVNPAFEKLTGLKAEEIIGRRVLEVLPETEDYWIETYGDVALTKKTAEFENYSRELDQWYDVFAYSPKTGQFAVTFTDITARKEAEVILKRSEKRYKGIFENANDMIIINEITPDNRPGRIIDANQAAEEILGYSRDELKTLNIRDITCPESSGKSVRIGNDLINSGRSLFEGQMIHKDGRLIPVEVSTNLSGEAGQRISTTIIRNISERTDLLDRLSITIEGGELGTWDWHVRTGKVIFNRRWAEMMGYSPEEIPGDVSSWERLIHPEDHDSVMAVLKGHLEGKNPSYECEYRLIGRDGRVIWILDKGRVAERDINNAPLRMAGTHLDITEKKRAEEELKRKNEELAAAEEELRQQLDEIVQAQEKLEENEDILKEKNSLLSQNAKKLSILNKIITIANQADDLRSLLNNTLNATLSLLEYDAGAIYIVNTETETASIVCSENLPGYILKKSGTVPIRKAPYDTLFMKGNPIITCHYNTLSPEIADETGFITIASIPLLSKGRIIGALNIAGRKMHDIKDDEREILISAGKELGSTVERFAAEDESKKLAANLELLFNSVGEMIVILDMNGRVVRVNNTILSRLGYLESELIGRDATILRPANRMEEVISNIQAMIAGEIDSCMIPVLTKEGKLIEAETTVTRGLWDNNQVLIAVVRDISSRKRAEEAFKIANKKLQLLSGITRHDILNQIMVIEGYLDIADSIEKDPELERYLNNVNQATYSIQRQIEFTREYNELGSEDPFWFNLPPLMEKTGRGNITLICDCKGLFIFADPMIERVLSNLYDNTLRHGKGATGIRVSCRPEEQPEEEPDGGHEKEKKTHGYIIIWEDDGCGVPDDMKEKIFERGVGANTGLGLFLIREILAITGITIRENGVHGKGARFEMTVPDGAWRIEKDINTI</sequence>
<dbReference type="InterPro" id="IPR003594">
    <property type="entry name" value="HATPase_dom"/>
</dbReference>
<feature type="coiled-coil region" evidence="7">
    <location>
        <begin position="505"/>
        <end position="562"/>
    </location>
</feature>
<evidence type="ECO:0000256" key="5">
    <source>
        <dbReference type="ARBA" id="ARBA00022777"/>
    </source>
</evidence>
<dbReference type="InterPro" id="IPR035965">
    <property type="entry name" value="PAS-like_dom_sf"/>
</dbReference>
<evidence type="ECO:0000313" key="13">
    <source>
        <dbReference type="Proteomes" id="UP001060368"/>
    </source>
</evidence>
<dbReference type="InterPro" id="IPR011006">
    <property type="entry name" value="CheY-like_superfamily"/>
</dbReference>
<dbReference type="EC" id="2.7.13.3" evidence="2"/>
<evidence type="ECO:0000259" key="8">
    <source>
        <dbReference type="PROSITE" id="PS50109"/>
    </source>
</evidence>
<evidence type="ECO:0000256" key="4">
    <source>
        <dbReference type="ARBA" id="ARBA00022679"/>
    </source>
</evidence>
<reference evidence="12" key="1">
    <citation type="submission" date="2022-04" db="EMBL/GenBank/DDBJ databases">
        <title>Complete genome of Methanoplanus endosymbiosus DSM 3599.</title>
        <authorList>
            <person name="Chen S.-C."/>
            <person name="You Y.-T."/>
            <person name="Zhou Y.-Z."/>
            <person name="Lai M.-C."/>
        </authorList>
    </citation>
    <scope>NUCLEOTIDE SEQUENCE</scope>
    <source>
        <strain evidence="12">DSM 3599</strain>
    </source>
</reference>
<dbReference type="InterPro" id="IPR001610">
    <property type="entry name" value="PAC"/>
</dbReference>
<dbReference type="PANTHER" id="PTHR43304:SF1">
    <property type="entry name" value="PAC DOMAIN-CONTAINING PROTEIN"/>
    <property type="match status" value="1"/>
</dbReference>
<gene>
    <name evidence="12" type="ORF">L6E24_14425</name>
</gene>
<feature type="domain" description="PAS" evidence="10">
    <location>
        <begin position="269"/>
        <end position="344"/>
    </location>
</feature>
<keyword evidence="7" id="KW-0175">Coiled coil</keyword>
<dbReference type="SUPFAM" id="SSF55874">
    <property type="entry name" value="ATPase domain of HSP90 chaperone/DNA topoisomerase II/histidine kinase"/>
    <property type="match status" value="1"/>
</dbReference>
<evidence type="ECO:0000256" key="6">
    <source>
        <dbReference type="PROSITE-ProRule" id="PRU00169"/>
    </source>
</evidence>
<evidence type="ECO:0000259" key="11">
    <source>
        <dbReference type="PROSITE" id="PS50113"/>
    </source>
</evidence>
<evidence type="ECO:0000256" key="1">
    <source>
        <dbReference type="ARBA" id="ARBA00000085"/>
    </source>
</evidence>
<dbReference type="SUPFAM" id="SSF55781">
    <property type="entry name" value="GAF domain-like"/>
    <property type="match status" value="1"/>
</dbReference>
<dbReference type="PANTHER" id="PTHR43304">
    <property type="entry name" value="PHYTOCHROME-LIKE PROTEIN CPH1"/>
    <property type="match status" value="1"/>
</dbReference>
<keyword evidence="13" id="KW-1185">Reference proteome</keyword>
<dbReference type="AlphaFoldDB" id="A0A9E7PNE4"/>
<feature type="domain" description="PAS" evidence="10">
    <location>
        <begin position="417"/>
        <end position="462"/>
    </location>
</feature>
<keyword evidence="5" id="KW-0418">Kinase</keyword>
<dbReference type="PROSITE" id="PS50112">
    <property type="entry name" value="PAS"/>
    <property type="match status" value="4"/>
</dbReference>
<dbReference type="SMART" id="SM00448">
    <property type="entry name" value="REC"/>
    <property type="match status" value="1"/>
</dbReference>
<dbReference type="GeneID" id="74308924"/>
<dbReference type="InterPro" id="IPR029016">
    <property type="entry name" value="GAF-like_dom_sf"/>
</dbReference>
<dbReference type="SMART" id="SM00091">
    <property type="entry name" value="PAS"/>
    <property type="match status" value="4"/>
</dbReference>
<dbReference type="Pfam" id="PF08447">
    <property type="entry name" value="PAS_3"/>
    <property type="match status" value="1"/>
</dbReference>
<dbReference type="GO" id="GO:0000160">
    <property type="term" value="P:phosphorelay signal transduction system"/>
    <property type="evidence" value="ECO:0007669"/>
    <property type="project" value="InterPro"/>
</dbReference>
<dbReference type="SUPFAM" id="SSF52172">
    <property type="entry name" value="CheY-like"/>
    <property type="match status" value="1"/>
</dbReference>
<dbReference type="InterPro" id="IPR003018">
    <property type="entry name" value="GAF"/>
</dbReference>
<dbReference type="RefSeq" id="WP_257742655.1">
    <property type="nucleotide sequence ID" value="NZ_CP096115.1"/>
</dbReference>
<dbReference type="SMART" id="SM00086">
    <property type="entry name" value="PAC"/>
    <property type="match status" value="3"/>
</dbReference>
<dbReference type="SMART" id="SM00387">
    <property type="entry name" value="HATPase_c"/>
    <property type="match status" value="1"/>
</dbReference>
<dbReference type="InterPro" id="IPR000700">
    <property type="entry name" value="PAS-assoc_C"/>
</dbReference>
<dbReference type="Proteomes" id="UP001060368">
    <property type="component" value="Chromosome"/>
</dbReference>
<dbReference type="Gene3D" id="3.30.450.20">
    <property type="entry name" value="PAS domain"/>
    <property type="match status" value="4"/>
</dbReference>
<evidence type="ECO:0000256" key="2">
    <source>
        <dbReference type="ARBA" id="ARBA00012438"/>
    </source>
</evidence>
<accession>A0A9E7PNE4</accession>
<organism evidence="12 13">
    <name type="scientific">Methanoplanus endosymbiosus</name>
    <dbReference type="NCBI Taxonomy" id="33865"/>
    <lineage>
        <taxon>Archaea</taxon>
        <taxon>Methanobacteriati</taxon>
        <taxon>Methanobacteriota</taxon>
        <taxon>Stenosarchaea group</taxon>
        <taxon>Methanomicrobia</taxon>
        <taxon>Methanomicrobiales</taxon>
        <taxon>Methanomicrobiaceae</taxon>
        <taxon>Methanoplanus</taxon>
    </lineage>
</organism>
<dbReference type="Gene3D" id="3.40.50.2300">
    <property type="match status" value="1"/>
</dbReference>
<dbReference type="CDD" id="cd00130">
    <property type="entry name" value="PAS"/>
    <property type="match status" value="4"/>
</dbReference>
<feature type="domain" description="PAS" evidence="10">
    <location>
        <begin position="727"/>
        <end position="782"/>
    </location>
</feature>
<dbReference type="InterPro" id="IPR000014">
    <property type="entry name" value="PAS"/>
</dbReference>
<dbReference type="PROSITE" id="PS50110">
    <property type="entry name" value="RESPONSE_REGULATORY"/>
    <property type="match status" value="1"/>
</dbReference>
<dbReference type="EMBL" id="CP096115">
    <property type="protein sequence ID" value="UUX92507.1"/>
    <property type="molecule type" value="Genomic_DNA"/>
</dbReference>
<evidence type="ECO:0000259" key="9">
    <source>
        <dbReference type="PROSITE" id="PS50110"/>
    </source>
</evidence>
<keyword evidence="3 6" id="KW-0597">Phosphoprotein</keyword>
<evidence type="ECO:0000256" key="3">
    <source>
        <dbReference type="ARBA" id="ARBA00022553"/>
    </source>
</evidence>
<dbReference type="PROSITE" id="PS50109">
    <property type="entry name" value="HIS_KIN"/>
    <property type="match status" value="1"/>
</dbReference>
<dbReference type="InterPro" id="IPR005467">
    <property type="entry name" value="His_kinase_dom"/>
</dbReference>
<name>A0A9E7PNE4_9EURY</name>
<dbReference type="InterPro" id="IPR013655">
    <property type="entry name" value="PAS_fold_3"/>
</dbReference>
<protein>
    <recommendedName>
        <fullName evidence="2">histidine kinase</fullName>
        <ecNumber evidence="2">2.7.13.3</ecNumber>
    </recommendedName>
</protein>
<dbReference type="Pfam" id="PF00072">
    <property type="entry name" value="Response_reg"/>
    <property type="match status" value="1"/>
</dbReference>
<dbReference type="PROSITE" id="PS50113">
    <property type="entry name" value="PAC"/>
    <property type="match status" value="1"/>
</dbReference>
<evidence type="ECO:0000256" key="7">
    <source>
        <dbReference type="SAM" id="Coils"/>
    </source>
</evidence>
<feature type="domain" description="PAC" evidence="11">
    <location>
        <begin position="466"/>
        <end position="519"/>
    </location>
</feature>
<dbReference type="Pfam" id="PF13185">
    <property type="entry name" value="GAF_2"/>
    <property type="match status" value="1"/>
</dbReference>
<feature type="domain" description="Response regulatory" evidence="9">
    <location>
        <begin position="12"/>
        <end position="127"/>
    </location>
</feature>
<evidence type="ECO:0000259" key="10">
    <source>
        <dbReference type="PROSITE" id="PS50112"/>
    </source>
</evidence>
<dbReference type="KEGG" id="mend:L6E24_14425"/>
<dbReference type="InterPro" id="IPR052162">
    <property type="entry name" value="Sensor_kinase/Photoreceptor"/>
</dbReference>
<dbReference type="Pfam" id="PF13426">
    <property type="entry name" value="PAS_9"/>
    <property type="match status" value="2"/>
</dbReference>
<dbReference type="NCBIfam" id="TIGR00229">
    <property type="entry name" value="sensory_box"/>
    <property type="match status" value="4"/>
</dbReference>
<feature type="modified residue" description="4-aspartylphosphate" evidence="6">
    <location>
        <position position="62"/>
    </location>
</feature>
<dbReference type="CDD" id="cd00156">
    <property type="entry name" value="REC"/>
    <property type="match status" value="1"/>
</dbReference>
<proteinExistence type="predicted"/>
<dbReference type="GO" id="GO:0004673">
    <property type="term" value="F:protein histidine kinase activity"/>
    <property type="evidence" value="ECO:0007669"/>
    <property type="project" value="UniProtKB-EC"/>
</dbReference>
<evidence type="ECO:0000313" key="12">
    <source>
        <dbReference type="EMBL" id="UUX92507.1"/>
    </source>
</evidence>